<accession>A0ABW5A078</accession>
<organism evidence="2 3">
    <name type="scientific">Tumebacillus lipolyticus</name>
    <dbReference type="NCBI Taxonomy" id="1280370"/>
    <lineage>
        <taxon>Bacteria</taxon>
        <taxon>Bacillati</taxon>
        <taxon>Bacillota</taxon>
        <taxon>Bacilli</taxon>
        <taxon>Bacillales</taxon>
        <taxon>Alicyclobacillaceae</taxon>
        <taxon>Tumebacillus</taxon>
    </lineage>
</organism>
<evidence type="ECO:0000259" key="1">
    <source>
        <dbReference type="PROSITE" id="PS51186"/>
    </source>
</evidence>
<dbReference type="InterPro" id="IPR016181">
    <property type="entry name" value="Acyl_CoA_acyltransferase"/>
</dbReference>
<dbReference type="CDD" id="cd04301">
    <property type="entry name" value="NAT_SF"/>
    <property type="match status" value="1"/>
</dbReference>
<dbReference type="PANTHER" id="PTHR13355">
    <property type="entry name" value="GLUCOSAMINE 6-PHOSPHATE N-ACETYLTRANSFERASE"/>
    <property type="match status" value="1"/>
</dbReference>
<comment type="caution">
    <text evidence="2">The sequence shown here is derived from an EMBL/GenBank/DDBJ whole genome shotgun (WGS) entry which is preliminary data.</text>
</comment>
<protein>
    <submittedName>
        <fullName evidence="2">GNAT family N-acetyltransferase</fullName>
    </submittedName>
</protein>
<name>A0ABW5A078_9BACL</name>
<dbReference type="RefSeq" id="WP_386047200.1">
    <property type="nucleotide sequence ID" value="NZ_JBHUIO010000008.1"/>
</dbReference>
<dbReference type="Gene3D" id="3.40.630.30">
    <property type="match status" value="1"/>
</dbReference>
<dbReference type="PROSITE" id="PS51186">
    <property type="entry name" value="GNAT"/>
    <property type="match status" value="1"/>
</dbReference>
<dbReference type="InterPro" id="IPR000182">
    <property type="entry name" value="GNAT_dom"/>
</dbReference>
<dbReference type="PANTHER" id="PTHR13355:SF11">
    <property type="entry name" value="GLUCOSAMINE 6-PHOSPHATE N-ACETYLTRANSFERASE"/>
    <property type="match status" value="1"/>
</dbReference>
<dbReference type="EMBL" id="JBHUIO010000008">
    <property type="protein sequence ID" value="MFD2170855.1"/>
    <property type="molecule type" value="Genomic_DNA"/>
</dbReference>
<dbReference type="Pfam" id="PF13673">
    <property type="entry name" value="Acetyltransf_10"/>
    <property type="match status" value="1"/>
</dbReference>
<keyword evidence="3" id="KW-1185">Reference proteome</keyword>
<dbReference type="InterPro" id="IPR039143">
    <property type="entry name" value="GNPNAT1-like"/>
</dbReference>
<evidence type="ECO:0000313" key="3">
    <source>
        <dbReference type="Proteomes" id="UP001597343"/>
    </source>
</evidence>
<sequence>MRIRTEQIMTEEQFQHALEIRMIVFVHEQGVPLDIEVDEHENEATHVLAFDETGVPIATGRIRQYAEDTGKLERIAVRAEGRGKGYGAAVMQKLEEIGRSRGYCKFVLEAQTHAEKFYEKLGYTTVSTEPFLDAGIWHVRMVKQD</sequence>
<proteinExistence type="predicted"/>
<gene>
    <name evidence="2" type="ORF">ACFSOY_12765</name>
</gene>
<reference evidence="3" key="1">
    <citation type="journal article" date="2019" name="Int. J. Syst. Evol. Microbiol.">
        <title>The Global Catalogue of Microorganisms (GCM) 10K type strain sequencing project: providing services to taxonomists for standard genome sequencing and annotation.</title>
        <authorList>
            <consortium name="The Broad Institute Genomics Platform"/>
            <consortium name="The Broad Institute Genome Sequencing Center for Infectious Disease"/>
            <person name="Wu L."/>
            <person name="Ma J."/>
        </authorList>
    </citation>
    <scope>NUCLEOTIDE SEQUENCE [LARGE SCALE GENOMIC DNA]</scope>
    <source>
        <strain evidence="3">CGMCC 1.13574</strain>
    </source>
</reference>
<dbReference type="Proteomes" id="UP001597343">
    <property type="component" value="Unassembled WGS sequence"/>
</dbReference>
<dbReference type="SUPFAM" id="SSF55729">
    <property type="entry name" value="Acyl-CoA N-acyltransferases (Nat)"/>
    <property type="match status" value="1"/>
</dbReference>
<feature type="domain" description="N-acetyltransferase" evidence="1">
    <location>
        <begin position="1"/>
        <end position="145"/>
    </location>
</feature>
<evidence type="ECO:0000313" key="2">
    <source>
        <dbReference type="EMBL" id="MFD2170855.1"/>
    </source>
</evidence>